<protein>
    <recommendedName>
        <fullName evidence="3">SHOCT domain-containing protein</fullName>
    </recommendedName>
</protein>
<sequence length="118" mass="12733">MSSGLQKILLGSVALGGAVPAAMAQDADTFIRGAYGPGMMWGGYGTGFGMIFGPFLMILIFIATVAGIIYLLRAFGLGAVEPDRHRSADRAMTILKERFARGEIDAKEFDERRRTLTD</sequence>
<keyword evidence="1" id="KW-0472">Membrane</keyword>
<dbReference type="EMBL" id="SJST01000001">
    <property type="protein sequence ID" value="TCD16167.1"/>
    <property type="molecule type" value="Genomic_DNA"/>
</dbReference>
<evidence type="ECO:0000256" key="1">
    <source>
        <dbReference type="SAM" id="Phobius"/>
    </source>
</evidence>
<keyword evidence="1" id="KW-1133">Transmembrane helix</keyword>
<evidence type="ECO:0000313" key="4">
    <source>
        <dbReference type="EMBL" id="TCD16167.1"/>
    </source>
</evidence>
<feature type="signal peptide" evidence="2">
    <location>
        <begin position="1"/>
        <end position="24"/>
    </location>
</feature>
<proteinExistence type="predicted"/>
<feature type="transmembrane region" description="Helical" evidence="1">
    <location>
        <begin position="48"/>
        <end position="72"/>
    </location>
</feature>
<evidence type="ECO:0000259" key="3">
    <source>
        <dbReference type="Pfam" id="PF09851"/>
    </source>
</evidence>
<name>A0A4R0PEE1_9HYPH</name>
<dbReference type="InterPro" id="IPR018649">
    <property type="entry name" value="SHOCT"/>
</dbReference>
<keyword evidence="2" id="KW-0732">Signal</keyword>
<reference evidence="4 5" key="1">
    <citation type="journal article" date="2015" name="Antonie Van Leeuwenhoek">
        <title>Oricola cellulosilytica gen. nov., sp. nov., a cellulose-degrading bacterium of the family Phyllobacteriaceae isolated from surface seashore water, and emended descriptions of Mesorhizobium loti and Phyllobacterium myrsinacearum.</title>
        <authorList>
            <person name="Hameed A."/>
            <person name="Shahina M."/>
            <person name="Lai W.A."/>
            <person name="Lin S.Y."/>
            <person name="Young L.S."/>
            <person name="Liu Y.C."/>
            <person name="Hsu Y.H."/>
            <person name="Young C.C."/>
        </authorList>
    </citation>
    <scope>NUCLEOTIDE SEQUENCE [LARGE SCALE GENOMIC DNA]</scope>
    <source>
        <strain evidence="4 5">KCTC 52183</strain>
    </source>
</reference>
<feature type="domain" description="SHOCT" evidence="3">
    <location>
        <begin position="91"/>
        <end position="116"/>
    </location>
</feature>
<comment type="caution">
    <text evidence="4">The sequence shown here is derived from an EMBL/GenBank/DDBJ whole genome shotgun (WGS) entry which is preliminary data.</text>
</comment>
<dbReference type="Pfam" id="PF09851">
    <property type="entry name" value="SHOCT"/>
    <property type="match status" value="1"/>
</dbReference>
<accession>A0A4R0PEE1</accession>
<evidence type="ECO:0000256" key="2">
    <source>
        <dbReference type="SAM" id="SignalP"/>
    </source>
</evidence>
<evidence type="ECO:0000313" key="5">
    <source>
        <dbReference type="Proteomes" id="UP000291301"/>
    </source>
</evidence>
<keyword evidence="5" id="KW-1185">Reference proteome</keyword>
<organism evidence="4 5">
    <name type="scientific">Oricola cellulosilytica</name>
    <dbReference type="NCBI Taxonomy" id="1429082"/>
    <lineage>
        <taxon>Bacteria</taxon>
        <taxon>Pseudomonadati</taxon>
        <taxon>Pseudomonadota</taxon>
        <taxon>Alphaproteobacteria</taxon>
        <taxon>Hyphomicrobiales</taxon>
        <taxon>Ahrensiaceae</taxon>
        <taxon>Oricola</taxon>
    </lineage>
</organism>
<keyword evidence="1" id="KW-0812">Transmembrane</keyword>
<feature type="chain" id="PRO_5021022610" description="SHOCT domain-containing protein" evidence="2">
    <location>
        <begin position="25"/>
        <end position="118"/>
    </location>
</feature>
<gene>
    <name evidence="4" type="ORF">E0D97_01645</name>
</gene>
<dbReference type="AlphaFoldDB" id="A0A4R0PEE1"/>
<dbReference type="Proteomes" id="UP000291301">
    <property type="component" value="Unassembled WGS sequence"/>
</dbReference>